<dbReference type="Proteomes" id="UP001201844">
    <property type="component" value="Unassembled WGS sequence"/>
</dbReference>
<dbReference type="PANTHER" id="PTHR35811:SF1">
    <property type="entry name" value="HTH OST-TYPE DOMAIN-CONTAINING PROTEIN"/>
    <property type="match status" value="1"/>
</dbReference>
<proteinExistence type="predicted"/>
<dbReference type="Gene3D" id="3.40.50.1010">
    <property type="entry name" value="5'-nuclease"/>
    <property type="match status" value="1"/>
</dbReference>
<sequence length="247" mass="26766">MAQRRAVLFIDAENVPSRAAATLIEEATKHGLLLDRRIYGDFSNSSLKPWLDAAALHALTSRQTVAGANGKNGADIAMVIDAMDELHSGQVDVFCLATADSDFTQLAMRIRRAGKIAVGMACSKASSRFQTAFDVFRTIGAVKPDPSPAPVKITEKTVAIQAPDVRRALKSELLQRIFVEAPPLDGPWVALPDLMKTLNACQPNFDLKSYGHNQLCKLLAFSGAELADKNRKARLKAQPLKKVVDNG</sequence>
<protein>
    <submittedName>
        <fullName evidence="2">NYN domain-containing protein</fullName>
    </submittedName>
</protein>
<evidence type="ECO:0000313" key="3">
    <source>
        <dbReference type="Proteomes" id="UP001201844"/>
    </source>
</evidence>
<reference evidence="2 3" key="1">
    <citation type="submission" date="2022-02" db="EMBL/GenBank/DDBJ databases">
        <title>Shinella B3.7 sp. nov., isolated from Sediment (Zhairuo Island).</title>
        <authorList>
            <person name="Chen G."/>
        </authorList>
    </citation>
    <scope>NUCLEOTIDE SEQUENCE [LARGE SCALE GENOMIC DNA]</scope>
    <source>
        <strain evidence="2 3">B3.7</strain>
    </source>
</reference>
<dbReference type="EMBL" id="JAKVIN010000002">
    <property type="protein sequence ID" value="MCJ8148829.1"/>
    <property type="molecule type" value="Genomic_DNA"/>
</dbReference>
<comment type="caution">
    <text evidence="2">The sequence shown here is derived from an EMBL/GenBank/DDBJ whole genome shotgun (WGS) entry which is preliminary data.</text>
</comment>
<accession>A0ABT0CJN3</accession>
<dbReference type="InterPro" id="IPR021139">
    <property type="entry name" value="NYN"/>
</dbReference>
<evidence type="ECO:0000259" key="1">
    <source>
        <dbReference type="Pfam" id="PF01936"/>
    </source>
</evidence>
<dbReference type="CDD" id="cd11297">
    <property type="entry name" value="PIN_LabA-like_N_1"/>
    <property type="match status" value="1"/>
</dbReference>
<organism evidence="2 3">
    <name type="scientific">Shinella sedimenti</name>
    <dbReference type="NCBI Taxonomy" id="2919913"/>
    <lineage>
        <taxon>Bacteria</taxon>
        <taxon>Pseudomonadati</taxon>
        <taxon>Pseudomonadota</taxon>
        <taxon>Alphaproteobacteria</taxon>
        <taxon>Hyphomicrobiales</taxon>
        <taxon>Rhizobiaceae</taxon>
        <taxon>Shinella</taxon>
    </lineage>
</organism>
<feature type="domain" description="NYN" evidence="1">
    <location>
        <begin position="5"/>
        <end position="138"/>
    </location>
</feature>
<dbReference type="RefSeq" id="WP_241598929.1">
    <property type="nucleotide sequence ID" value="NZ_JAKVIN010000002.1"/>
</dbReference>
<name>A0ABT0CJN3_9HYPH</name>
<evidence type="ECO:0000313" key="2">
    <source>
        <dbReference type="EMBL" id="MCJ8148829.1"/>
    </source>
</evidence>
<gene>
    <name evidence="2" type="ORF">MKI86_06740</name>
</gene>
<dbReference type="PANTHER" id="PTHR35811">
    <property type="entry name" value="SLR1870 PROTEIN"/>
    <property type="match status" value="1"/>
</dbReference>
<dbReference type="Pfam" id="PF01936">
    <property type="entry name" value="NYN"/>
    <property type="match status" value="1"/>
</dbReference>
<keyword evidence="3" id="KW-1185">Reference proteome</keyword>